<feature type="region of interest" description="Disordered" evidence="10">
    <location>
        <begin position="44"/>
        <end position="81"/>
    </location>
</feature>
<comment type="function">
    <text evidence="9">Part of the twin-arginine translocation (Tat) system that transports large folded proteins containing a characteristic twin-arginine motif in their signal peptide across membranes. TatA could form the protein-conducting channel of the Tat system.</text>
</comment>
<dbReference type="Gene3D" id="1.20.5.3310">
    <property type="match status" value="1"/>
</dbReference>
<evidence type="ECO:0000256" key="8">
    <source>
        <dbReference type="ARBA" id="ARBA00023136"/>
    </source>
</evidence>
<dbReference type="PANTHER" id="PTHR42982">
    <property type="entry name" value="SEC-INDEPENDENT PROTEIN TRANSLOCASE PROTEIN TATA"/>
    <property type="match status" value="1"/>
</dbReference>
<protein>
    <recommendedName>
        <fullName evidence="9">Sec-independent protein translocase protein TatA</fullName>
    </recommendedName>
</protein>
<evidence type="ECO:0000256" key="7">
    <source>
        <dbReference type="ARBA" id="ARBA00023010"/>
    </source>
</evidence>
<keyword evidence="8 9" id="KW-0472">Membrane</keyword>
<evidence type="ECO:0000256" key="6">
    <source>
        <dbReference type="ARBA" id="ARBA00022989"/>
    </source>
</evidence>
<dbReference type="HAMAP" id="MF_00236">
    <property type="entry name" value="TatA_E"/>
    <property type="match status" value="1"/>
</dbReference>
<evidence type="ECO:0000256" key="4">
    <source>
        <dbReference type="ARBA" id="ARBA00022692"/>
    </source>
</evidence>
<organism evidence="11 12">
    <name type="scientific">Myxococcus landrumensis</name>
    <dbReference type="NCBI Taxonomy" id="2813577"/>
    <lineage>
        <taxon>Bacteria</taxon>
        <taxon>Pseudomonadati</taxon>
        <taxon>Myxococcota</taxon>
        <taxon>Myxococcia</taxon>
        <taxon>Myxococcales</taxon>
        <taxon>Cystobacterineae</taxon>
        <taxon>Myxococcaceae</taxon>
        <taxon>Myxococcus</taxon>
    </lineage>
</organism>
<keyword evidence="7 9" id="KW-0811">Translocation</keyword>
<evidence type="ECO:0000256" key="9">
    <source>
        <dbReference type="HAMAP-Rule" id="MF_00236"/>
    </source>
</evidence>
<comment type="similarity">
    <text evidence="9">Belongs to the TatA/E family.</text>
</comment>
<evidence type="ECO:0000256" key="5">
    <source>
        <dbReference type="ARBA" id="ARBA00022927"/>
    </source>
</evidence>
<dbReference type="InterPro" id="IPR006312">
    <property type="entry name" value="TatA/E"/>
</dbReference>
<name>A0ABX7NCT6_9BACT</name>
<evidence type="ECO:0000313" key="12">
    <source>
        <dbReference type="Proteomes" id="UP000663090"/>
    </source>
</evidence>
<dbReference type="EMBL" id="CP071091">
    <property type="protein sequence ID" value="QSQ16266.1"/>
    <property type="molecule type" value="Genomic_DNA"/>
</dbReference>
<dbReference type="NCBIfam" id="TIGR01411">
    <property type="entry name" value="tatAE"/>
    <property type="match status" value="1"/>
</dbReference>
<accession>A0ABX7NCT6</accession>
<evidence type="ECO:0000256" key="3">
    <source>
        <dbReference type="ARBA" id="ARBA00022475"/>
    </source>
</evidence>
<dbReference type="Proteomes" id="UP000663090">
    <property type="component" value="Chromosome"/>
</dbReference>
<gene>
    <name evidence="9 11" type="primary">tatA</name>
    <name evidence="11" type="ORF">JY572_09565</name>
</gene>
<keyword evidence="3 9" id="KW-1003">Cell membrane</keyword>
<sequence>MLGLKPMELLLILFVLLLLFGATRLPQLGSSLGSAIRNFKRGFGGEEEAGGQGGDKKGGGTLATGGNVDKDVKSSTPSSHA</sequence>
<evidence type="ECO:0000256" key="10">
    <source>
        <dbReference type="SAM" id="MobiDB-lite"/>
    </source>
</evidence>
<evidence type="ECO:0000313" key="11">
    <source>
        <dbReference type="EMBL" id="QSQ16266.1"/>
    </source>
</evidence>
<keyword evidence="2 9" id="KW-0813">Transport</keyword>
<dbReference type="InterPro" id="IPR003369">
    <property type="entry name" value="TatA/B/E"/>
</dbReference>
<reference evidence="11 12" key="1">
    <citation type="submission" date="2021-02" db="EMBL/GenBank/DDBJ databases">
        <title>De Novo genome assembly of isolated myxobacteria.</title>
        <authorList>
            <person name="Stevens D.C."/>
        </authorList>
    </citation>
    <scope>NUCLEOTIDE SEQUENCE [LARGE SCALE GENOMIC DNA]</scope>
    <source>
        <strain evidence="11 12">SCHIC003</strain>
    </source>
</reference>
<keyword evidence="12" id="KW-1185">Reference proteome</keyword>
<evidence type="ECO:0000256" key="1">
    <source>
        <dbReference type="ARBA" id="ARBA00004162"/>
    </source>
</evidence>
<comment type="subunit">
    <text evidence="9">Forms a complex with TatC.</text>
</comment>
<dbReference type="Pfam" id="PF02416">
    <property type="entry name" value="TatA_B_E"/>
    <property type="match status" value="1"/>
</dbReference>
<comment type="subcellular location">
    <subcellularLocation>
        <location evidence="1 9">Cell membrane</location>
        <topology evidence="1 9">Single-pass membrane protein</topology>
    </subcellularLocation>
</comment>
<keyword evidence="6 9" id="KW-1133">Transmembrane helix</keyword>
<keyword evidence="5 9" id="KW-0653">Protein transport</keyword>
<dbReference type="PANTHER" id="PTHR42982:SF1">
    <property type="entry name" value="SEC-INDEPENDENT PROTEIN TRANSLOCASE PROTEIN TATA"/>
    <property type="match status" value="1"/>
</dbReference>
<keyword evidence="4 9" id="KW-0812">Transmembrane</keyword>
<evidence type="ECO:0000256" key="2">
    <source>
        <dbReference type="ARBA" id="ARBA00022448"/>
    </source>
</evidence>
<proteinExistence type="inferred from homology"/>
<dbReference type="RefSeq" id="WP_206717930.1">
    <property type="nucleotide sequence ID" value="NZ_CP071091.1"/>
</dbReference>